<protein>
    <submittedName>
        <fullName evidence="1">Uncharacterized protein</fullName>
    </submittedName>
</protein>
<sequence>MVSTLTNVTIARNINGSVRKINAMGSTGTLFGWAFGDSEREDDQAYVDGLKREALANATQAAKSKGFDVEAGSEVFTVLSAGEALVDIDTAPDDLVVRCTVKLVGEGSERIHAEGPMNG</sequence>
<evidence type="ECO:0000313" key="1">
    <source>
        <dbReference type="EMBL" id="GAB15056.1"/>
    </source>
</evidence>
<organism evidence="1 2">
    <name type="scientific">Arthrobacter globiformis (strain ATCC 8010 / DSM 20124 / JCM 1332 / NBRC 12137 / NCIMB 8907 / NRRL B-2979 / 168)</name>
    <dbReference type="NCBI Taxonomy" id="1077972"/>
    <lineage>
        <taxon>Bacteria</taxon>
        <taxon>Bacillati</taxon>
        <taxon>Actinomycetota</taxon>
        <taxon>Actinomycetes</taxon>
        <taxon>Micrococcales</taxon>
        <taxon>Micrococcaceae</taxon>
        <taxon>Arthrobacter</taxon>
    </lineage>
</organism>
<evidence type="ECO:0000313" key="2">
    <source>
        <dbReference type="Proteomes" id="UP000003828"/>
    </source>
</evidence>
<comment type="caution">
    <text evidence="1">The sequence shown here is derived from an EMBL/GenBank/DDBJ whole genome shotgun (WGS) entry which is preliminary data.</text>
</comment>
<dbReference type="STRING" id="1077972.ARGLB_080_01220"/>
<reference evidence="1 2" key="1">
    <citation type="submission" date="2011-12" db="EMBL/GenBank/DDBJ databases">
        <title>Whole genome shotgun sequence of Arthrobacter globiformis NBRC 12137.</title>
        <authorList>
            <person name="Miyazawa S."/>
            <person name="Hosoyama A."/>
            <person name="Tsuchikane K."/>
            <person name="Katsumata H."/>
            <person name="Yamazaki S."/>
            <person name="Fujita N."/>
        </authorList>
    </citation>
    <scope>NUCLEOTIDE SEQUENCE [LARGE SCALE GENOMIC DNA]</scope>
    <source>
        <strain evidence="1 2">NBRC 12137</strain>
    </source>
</reference>
<accession>H0QQF5</accession>
<gene>
    <name evidence="1" type="ORF">ARGLB_080_01220</name>
</gene>
<dbReference type="Proteomes" id="UP000003828">
    <property type="component" value="Unassembled WGS sequence"/>
</dbReference>
<dbReference type="EMBL" id="BAEG01000080">
    <property type="protein sequence ID" value="GAB15056.1"/>
    <property type="molecule type" value="Genomic_DNA"/>
</dbReference>
<name>H0QQF5_ARTG1</name>
<keyword evidence="2" id="KW-1185">Reference proteome</keyword>
<dbReference type="AlphaFoldDB" id="H0QQF5"/>
<proteinExistence type="predicted"/>